<evidence type="ECO:0000256" key="3">
    <source>
        <dbReference type="PROSITE-ProRule" id="PRU01191"/>
    </source>
</evidence>
<name>A0AAV0CEB5_9ASTE</name>
<keyword evidence="1" id="KW-0805">Transcription regulation</keyword>
<comment type="similarity">
    <text evidence="3">Belongs to the GRAS family.</text>
</comment>
<keyword evidence="2" id="KW-0804">Transcription</keyword>
<gene>
    <name evidence="5" type="ORF">CEPIT_LOCUS4320</name>
</gene>
<evidence type="ECO:0000256" key="4">
    <source>
        <dbReference type="SAM" id="MobiDB-lite"/>
    </source>
</evidence>
<dbReference type="PROSITE" id="PS50985">
    <property type="entry name" value="GRAS"/>
    <property type="match status" value="1"/>
</dbReference>
<proteinExistence type="inferred from homology"/>
<reference evidence="5" key="1">
    <citation type="submission" date="2022-07" db="EMBL/GenBank/DDBJ databases">
        <authorList>
            <person name="Macas J."/>
            <person name="Novak P."/>
            <person name="Neumann P."/>
        </authorList>
    </citation>
    <scope>NUCLEOTIDE SEQUENCE</scope>
</reference>
<comment type="caution">
    <text evidence="3">Lacks conserved residue(s) required for the propagation of feature annotation.</text>
</comment>
<dbReference type="AlphaFoldDB" id="A0AAV0CEB5"/>
<dbReference type="EMBL" id="CAMAPF010000022">
    <property type="protein sequence ID" value="CAH9072488.1"/>
    <property type="molecule type" value="Genomic_DNA"/>
</dbReference>
<feature type="short sequence motif" description="VHIID" evidence="3">
    <location>
        <begin position="410"/>
        <end position="414"/>
    </location>
</feature>
<dbReference type="Proteomes" id="UP001152523">
    <property type="component" value="Unassembled WGS sequence"/>
</dbReference>
<comment type="caution">
    <text evidence="5">The sequence shown here is derived from an EMBL/GenBank/DDBJ whole genome shotgun (WGS) entry which is preliminary data.</text>
</comment>
<evidence type="ECO:0000313" key="5">
    <source>
        <dbReference type="EMBL" id="CAH9072488.1"/>
    </source>
</evidence>
<organism evidence="5 6">
    <name type="scientific">Cuscuta epithymum</name>
    <dbReference type="NCBI Taxonomy" id="186058"/>
    <lineage>
        <taxon>Eukaryota</taxon>
        <taxon>Viridiplantae</taxon>
        <taxon>Streptophyta</taxon>
        <taxon>Embryophyta</taxon>
        <taxon>Tracheophyta</taxon>
        <taxon>Spermatophyta</taxon>
        <taxon>Magnoliopsida</taxon>
        <taxon>eudicotyledons</taxon>
        <taxon>Gunneridae</taxon>
        <taxon>Pentapetalae</taxon>
        <taxon>asterids</taxon>
        <taxon>lamiids</taxon>
        <taxon>Solanales</taxon>
        <taxon>Convolvulaceae</taxon>
        <taxon>Cuscuteae</taxon>
        <taxon>Cuscuta</taxon>
        <taxon>Cuscuta subgen. Cuscuta</taxon>
    </lineage>
</organism>
<feature type="region of interest" description="Leucine repeat II (LRII)" evidence="3">
    <location>
        <begin position="460"/>
        <end position="492"/>
    </location>
</feature>
<feature type="region of interest" description="SAW" evidence="3">
    <location>
        <begin position="600"/>
        <end position="675"/>
    </location>
</feature>
<dbReference type="InterPro" id="IPR005202">
    <property type="entry name" value="TF_GRAS"/>
</dbReference>
<feature type="region of interest" description="Leucine repeat I (LRI)" evidence="3">
    <location>
        <begin position="303"/>
        <end position="363"/>
    </location>
</feature>
<evidence type="ECO:0000256" key="2">
    <source>
        <dbReference type="ARBA" id="ARBA00023163"/>
    </source>
</evidence>
<accession>A0AAV0CEB5</accession>
<evidence type="ECO:0000313" key="6">
    <source>
        <dbReference type="Proteomes" id="UP001152523"/>
    </source>
</evidence>
<sequence length="677" mass="76310">MVNGVFYFLFSSSLDALEFLKNHIPPLIPSFQLENEIIFSTFKPSVDIPDSYKHTLSVAQHPNLGTHGPALDSDSTLNYISQMLLEEESIDGNNQNMSFDPIALRAAENAFYEALHENPSPPIHNIPGSSFRNDVDPGECESCVTSEPPPDLAIKLSSGLSNGSLYSFGDSESISRFMRGVAESSRCLQAARKQHIINDLEKHEESPRDIDVPKIDKDRSVNSYRRGKKHYYHPDESGVEEERRNKQPALCKEEVELSEDFDNVLLCGEDDDGDDSASLSRLRQKGRSGHRHLKKCGGNCENVDLVSLLISCAQSVANADYRGAEDKLKKIRQHSSPTGDPNQRVANVFADSLEVRLAGTGTQVYKAMSNNDVLVPELLKSYLSPLPFMRMAVFFANRMIYEVASKCVSLHIIDFGIHYGIQWPTLIRDLSQRPDGPPKLRITGIEIPLPGFRPEQMVEETGFRLAKCCQCFGVPFEYNALTRQNWETISIEDLKLLSDEVVAVNCFIRLEYILDETLVVMNSPRDAVLNLIRKVSPHIYVQAMSNGPHSSPFFVNRFREALSFYSTVFDTCEAILPLHEHHRLILEQEVLGREIMNIIACEGMERLLRPETCKQWQSRILRAGFKPMSTNPKLVKKLKSKVRAGYHKDFLFVEEGNWILQGWKGRILGGSSCWVAA</sequence>
<dbReference type="PANTHER" id="PTHR31636">
    <property type="entry name" value="OSJNBA0084A10.13 PROTEIN-RELATED"/>
    <property type="match status" value="1"/>
</dbReference>
<feature type="compositionally biased region" description="Basic and acidic residues" evidence="4">
    <location>
        <begin position="232"/>
        <end position="247"/>
    </location>
</feature>
<dbReference type="Pfam" id="PF03514">
    <property type="entry name" value="GRAS"/>
    <property type="match status" value="1"/>
</dbReference>
<keyword evidence="6" id="KW-1185">Reference proteome</keyword>
<feature type="compositionally biased region" description="Basic and acidic residues" evidence="4">
    <location>
        <begin position="199"/>
        <end position="220"/>
    </location>
</feature>
<protein>
    <submittedName>
        <fullName evidence="5">Uncharacterized protein</fullName>
    </submittedName>
</protein>
<feature type="region of interest" description="Disordered" evidence="4">
    <location>
        <begin position="199"/>
        <end position="247"/>
    </location>
</feature>
<evidence type="ECO:0000256" key="1">
    <source>
        <dbReference type="ARBA" id="ARBA00023015"/>
    </source>
</evidence>